<proteinExistence type="predicted"/>
<feature type="compositionally biased region" description="Acidic residues" evidence="1">
    <location>
        <begin position="247"/>
        <end position="260"/>
    </location>
</feature>
<feature type="region of interest" description="Disordered" evidence="1">
    <location>
        <begin position="236"/>
        <end position="260"/>
    </location>
</feature>
<protein>
    <submittedName>
        <fullName evidence="2">Uncharacterized protein</fullName>
    </submittedName>
</protein>
<reference evidence="2" key="1">
    <citation type="submission" date="2019-10" db="EMBL/GenBank/DDBJ databases">
        <authorList>
            <consortium name="DOE Joint Genome Institute"/>
            <person name="Kuo A."/>
            <person name="Miyauchi S."/>
            <person name="Kiss E."/>
            <person name="Drula E."/>
            <person name="Kohler A."/>
            <person name="Sanchez-Garcia M."/>
            <person name="Andreopoulos B."/>
            <person name="Barry K.W."/>
            <person name="Bonito G."/>
            <person name="Buee M."/>
            <person name="Carver A."/>
            <person name="Chen C."/>
            <person name="Cichocki N."/>
            <person name="Clum A."/>
            <person name="Culley D."/>
            <person name="Crous P.W."/>
            <person name="Fauchery L."/>
            <person name="Girlanda M."/>
            <person name="Hayes R."/>
            <person name="Keri Z."/>
            <person name="LaButti K."/>
            <person name="Lipzen A."/>
            <person name="Lombard V."/>
            <person name="Magnuson J."/>
            <person name="Maillard F."/>
            <person name="Morin E."/>
            <person name="Murat C."/>
            <person name="Nolan M."/>
            <person name="Ohm R."/>
            <person name="Pangilinan J."/>
            <person name="Pereira M."/>
            <person name="Perotto S."/>
            <person name="Peter M."/>
            <person name="Riley R."/>
            <person name="Sitrit Y."/>
            <person name="Stielow B."/>
            <person name="Szollosi G."/>
            <person name="Zifcakova L."/>
            <person name="Stursova M."/>
            <person name="Spatafora J.W."/>
            <person name="Tedersoo L."/>
            <person name="Vaario L.-M."/>
            <person name="Yamada A."/>
            <person name="Yan M."/>
            <person name="Wang P."/>
            <person name="Xu J."/>
            <person name="Bruns T."/>
            <person name="Baldrian P."/>
            <person name="Vilgalys R."/>
            <person name="Henrissat B."/>
            <person name="Grigoriev I.V."/>
            <person name="Hibbett D."/>
            <person name="Nagy L.G."/>
            <person name="Martin F.M."/>
        </authorList>
    </citation>
    <scope>NUCLEOTIDE SEQUENCE</scope>
    <source>
        <strain evidence="2">BED1</strain>
    </source>
</reference>
<accession>A0AAD4BGQ9</accession>
<organism evidence="2 3">
    <name type="scientific">Boletus edulis BED1</name>
    <dbReference type="NCBI Taxonomy" id="1328754"/>
    <lineage>
        <taxon>Eukaryota</taxon>
        <taxon>Fungi</taxon>
        <taxon>Dikarya</taxon>
        <taxon>Basidiomycota</taxon>
        <taxon>Agaricomycotina</taxon>
        <taxon>Agaricomycetes</taxon>
        <taxon>Agaricomycetidae</taxon>
        <taxon>Boletales</taxon>
        <taxon>Boletineae</taxon>
        <taxon>Boletaceae</taxon>
        <taxon>Boletoideae</taxon>
        <taxon>Boletus</taxon>
    </lineage>
</organism>
<dbReference type="AlphaFoldDB" id="A0AAD4BGQ9"/>
<name>A0AAD4BGQ9_BOLED</name>
<evidence type="ECO:0000313" key="3">
    <source>
        <dbReference type="Proteomes" id="UP001194468"/>
    </source>
</evidence>
<reference evidence="2" key="2">
    <citation type="journal article" date="2020" name="Nat. Commun.">
        <title>Large-scale genome sequencing of mycorrhizal fungi provides insights into the early evolution of symbiotic traits.</title>
        <authorList>
            <person name="Miyauchi S."/>
            <person name="Kiss E."/>
            <person name="Kuo A."/>
            <person name="Drula E."/>
            <person name="Kohler A."/>
            <person name="Sanchez-Garcia M."/>
            <person name="Morin E."/>
            <person name="Andreopoulos B."/>
            <person name="Barry K.W."/>
            <person name="Bonito G."/>
            <person name="Buee M."/>
            <person name="Carver A."/>
            <person name="Chen C."/>
            <person name="Cichocki N."/>
            <person name="Clum A."/>
            <person name="Culley D."/>
            <person name="Crous P.W."/>
            <person name="Fauchery L."/>
            <person name="Girlanda M."/>
            <person name="Hayes R.D."/>
            <person name="Keri Z."/>
            <person name="LaButti K."/>
            <person name="Lipzen A."/>
            <person name="Lombard V."/>
            <person name="Magnuson J."/>
            <person name="Maillard F."/>
            <person name="Murat C."/>
            <person name="Nolan M."/>
            <person name="Ohm R.A."/>
            <person name="Pangilinan J."/>
            <person name="Pereira M.F."/>
            <person name="Perotto S."/>
            <person name="Peter M."/>
            <person name="Pfister S."/>
            <person name="Riley R."/>
            <person name="Sitrit Y."/>
            <person name="Stielow J.B."/>
            <person name="Szollosi G."/>
            <person name="Zifcakova L."/>
            <person name="Stursova M."/>
            <person name="Spatafora J.W."/>
            <person name="Tedersoo L."/>
            <person name="Vaario L.M."/>
            <person name="Yamada A."/>
            <person name="Yan M."/>
            <person name="Wang P."/>
            <person name="Xu J."/>
            <person name="Bruns T."/>
            <person name="Baldrian P."/>
            <person name="Vilgalys R."/>
            <person name="Dunand C."/>
            <person name="Henrissat B."/>
            <person name="Grigoriev I.V."/>
            <person name="Hibbett D."/>
            <person name="Nagy L.G."/>
            <person name="Martin F.M."/>
        </authorList>
    </citation>
    <scope>NUCLEOTIDE SEQUENCE</scope>
    <source>
        <strain evidence="2">BED1</strain>
    </source>
</reference>
<sequence>MRRKYELQLNVVEHFERQHGIQRHWSADDPEYIAVQDYARHRTFIRAVEELEGLVVQRLFELSKANLAGTGYKMRKHISKALTRRSATIRTALNRYNKLAPRQKPPRPKLKYSEVIGYSVLGDFSLLKASRADVLTKPWAQPANREMAMKYFKVLRSKEEITRLNVEVQRLAAWVDHDEKEILAAEGKLQELGSDGLAAEMRLFYTQRRRVNDIHCQIIHKIYALYGYSGQIPESGVQMDKGKQGDDGDEQGEDDEDDEHVAEAVNLTDCLDHIK</sequence>
<gene>
    <name evidence="2" type="ORF">L210DRAFT_3419850</name>
</gene>
<keyword evidence="3" id="KW-1185">Reference proteome</keyword>
<dbReference type="EMBL" id="WHUW01000078">
    <property type="protein sequence ID" value="KAF8427609.1"/>
    <property type="molecule type" value="Genomic_DNA"/>
</dbReference>
<evidence type="ECO:0000256" key="1">
    <source>
        <dbReference type="SAM" id="MobiDB-lite"/>
    </source>
</evidence>
<comment type="caution">
    <text evidence="2">The sequence shown here is derived from an EMBL/GenBank/DDBJ whole genome shotgun (WGS) entry which is preliminary data.</text>
</comment>
<evidence type="ECO:0000313" key="2">
    <source>
        <dbReference type="EMBL" id="KAF8427609.1"/>
    </source>
</evidence>
<dbReference type="Proteomes" id="UP001194468">
    <property type="component" value="Unassembled WGS sequence"/>
</dbReference>